<gene>
    <name evidence="22" type="ORF">E5676_scaffold347G00510</name>
</gene>
<evidence type="ECO:0000256" key="8">
    <source>
        <dbReference type="ARBA" id="ARBA00022729"/>
    </source>
</evidence>
<evidence type="ECO:0000256" key="20">
    <source>
        <dbReference type="SAM" id="SignalP"/>
    </source>
</evidence>
<keyword evidence="10 18" id="KW-0547">Nucleotide-binding</keyword>
<evidence type="ECO:0000256" key="14">
    <source>
        <dbReference type="ARBA" id="ARBA00023136"/>
    </source>
</evidence>
<evidence type="ECO:0000256" key="6">
    <source>
        <dbReference type="ARBA" id="ARBA00022679"/>
    </source>
</evidence>
<feature type="binding site" evidence="18">
    <location>
        <position position="621"/>
    </location>
    <ligand>
        <name>ATP</name>
        <dbReference type="ChEBI" id="CHEBI:30616"/>
    </ligand>
</feature>
<keyword evidence="11 22" id="KW-0418">Kinase</keyword>
<dbReference type="SMART" id="SM00220">
    <property type="entry name" value="S_TKc"/>
    <property type="match status" value="1"/>
</dbReference>
<evidence type="ECO:0000256" key="7">
    <source>
        <dbReference type="ARBA" id="ARBA00022692"/>
    </source>
</evidence>
<dbReference type="PANTHER" id="PTHR45631">
    <property type="entry name" value="OS07G0107800 PROTEIN-RELATED"/>
    <property type="match status" value="1"/>
</dbReference>
<dbReference type="InterPro" id="IPR008271">
    <property type="entry name" value="Ser/Thr_kinase_AS"/>
</dbReference>
<feature type="transmembrane region" description="Helical" evidence="19">
    <location>
        <begin position="516"/>
        <end position="539"/>
    </location>
</feature>
<dbReference type="PROSITE" id="PS50011">
    <property type="entry name" value="PROTEIN_KINASE_DOM"/>
    <property type="match status" value="1"/>
</dbReference>
<comment type="catalytic activity">
    <reaction evidence="17">
        <text>L-seryl-[protein] + ATP = O-phospho-L-seryl-[protein] + ADP + H(+)</text>
        <dbReference type="Rhea" id="RHEA:17989"/>
        <dbReference type="Rhea" id="RHEA-COMP:9863"/>
        <dbReference type="Rhea" id="RHEA-COMP:11604"/>
        <dbReference type="ChEBI" id="CHEBI:15378"/>
        <dbReference type="ChEBI" id="CHEBI:29999"/>
        <dbReference type="ChEBI" id="CHEBI:30616"/>
        <dbReference type="ChEBI" id="CHEBI:83421"/>
        <dbReference type="ChEBI" id="CHEBI:456216"/>
        <dbReference type="EC" id="2.7.11.1"/>
    </reaction>
</comment>
<evidence type="ECO:0000256" key="4">
    <source>
        <dbReference type="ARBA" id="ARBA00022553"/>
    </source>
</evidence>
<keyword evidence="3" id="KW-0723">Serine/threonine-protein kinase</keyword>
<dbReference type="CDD" id="cd14066">
    <property type="entry name" value="STKc_IRAK"/>
    <property type="match status" value="1"/>
</dbReference>
<evidence type="ECO:0000256" key="11">
    <source>
        <dbReference type="ARBA" id="ARBA00022777"/>
    </source>
</evidence>
<dbReference type="InterPro" id="IPR024788">
    <property type="entry name" value="Malectin-like_Carb-bd_dom"/>
</dbReference>
<keyword evidence="14 19" id="KW-0472">Membrane</keyword>
<dbReference type="Gene3D" id="3.30.200.20">
    <property type="entry name" value="Phosphorylase Kinase, domain 1"/>
    <property type="match status" value="1"/>
</dbReference>
<keyword evidence="9" id="KW-0677">Repeat</keyword>
<evidence type="ECO:0000256" key="9">
    <source>
        <dbReference type="ARBA" id="ARBA00022737"/>
    </source>
</evidence>
<protein>
    <recommendedName>
        <fullName evidence="2">non-specific serine/threonine protein kinase</fullName>
        <ecNumber evidence="2">2.7.11.1</ecNumber>
    </recommendedName>
</protein>
<comment type="catalytic activity">
    <reaction evidence="16">
        <text>L-threonyl-[protein] + ATP = O-phospho-L-threonyl-[protein] + ADP + H(+)</text>
        <dbReference type="Rhea" id="RHEA:46608"/>
        <dbReference type="Rhea" id="RHEA-COMP:11060"/>
        <dbReference type="Rhea" id="RHEA-COMP:11605"/>
        <dbReference type="ChEBI" id="CHEBI:15378"/>
        <dbReference type="ChEBI" id="CHEBI:30013"/>
        <dbReference type="ChEBI" id="CHEBI:30616"/>
        <dbReference type="ChEBI" id="CHEBI:61977"/>
        <dbReference type="ChEBI" id="CHEBI:456216"/>
        <dbReference type="EC" id="2.7.11.1"/>
    </reaction>
</comment>
<keyword evidence="8 20" id="KW-0732">Signal</keyword>
<dbReference type="InterPro" id="IPR032675">
    <property type="entry name" value="LRR_dom_sf"/>
</dbReference>
<evidence type="ECO:0000256" key="19">
    <source>
        <dbReference type="SAM" id="Phobius"/>
    </source>
</evidence>
<accession>A0A5D3BWH6</accession>
<dbReference type="PROSITE" id="PS00107">
    <property type="entry name" value="PROTEIN_KINASE_ATP"/>
    <property type="match status" value="1"/>
</dbReference>
<dbReference type="InterPro" id="IPR001245">
    <property type="entry name" value="Ser-Thr/Tyr_kinase_cat_dom"/>
</dbReference>
<keyword evidence="13 19" id="KW-1133">Transmembrane helix</keyword>
<dbReference type="SUPFAM" id="SSF56112">
    <property type="entry name" value="Protein kinase-like (PK-like)"/>
    <property type="match status" value="1"/>
</dbReference>
<evidence type="ECO:0000256" key="3">
    <source>
        <dbReference type="ARBA" id="ARBA00022527"/>
    </source>
</evidence>
<keyword evidence="5" id="KW-0433">Leucine-rich repeat</keyword>
<dbReference type="FunFam" id="3.80.10.10:FF:000129">
    <property type="entry name" value="Leucine-rich repeat receptor-like kinase"/>
    <property type="match status" value="1"/>
</dbReference>
<dbReference type="FunFam" id="1.10.510.10:FF:000146">
    <property type="entry name" value="LRR receptor-like serine/threonine-protein kinase IOS1"/>
    <property type="match status" value="1"/>
</dbReference>
<dbReference type="PANTHER" id="PTHR45631:SF212">
    <property type="entry name" value="PROTEIN KINASE DOMAIN-CONTAINING PROTEIN"/>
    <property type="match status" value="1"/>
</dbReference>
<dbReference type="PRINTS" id="PR00019">
    <property type="entry name" value="LEURICHRPT"/>
</dbReference>
<dbReference type="EC" id="2.7.11.1" evidence="2"/>
<proteinExistence type="predicted"/>
<dbReference type="GO" id="GO:0004674">
    <property type="term" value="F:protein serine/threonine kinase activity"/>
    <property type="evidence" value="ECO:0007669"/>
    <property type="project" value="UniProtKB-KW"/>
</dbReference>
<feature type="chain" id="PRO_5023109998" description="non-specific serine/threonine protein kinase" evidence="20">
    <location>
        <begin position="18"/>
        <end position="897"/>
    </location>
</feature>
<dbReference type="Gene3D" id="3.80.10.10">
    <property type="entry name" value="Ribonuclease Inhibitor"/>
    <property type="match status" value="1"/>
</dbReference>
<evidence type="ECO:0000256" key="12">
    <source>
        <dbReference type="ARBA" id="ARBA00022840"/>
    </source>
</evidence>
<evidence type="ECO:0000259" key="21">
    <source>
        <dbReference type="PROSITE" id="PS50011"/>
    </source>
</evidence>
<dbReference type="Proteomes" id="UP000321947">
    <property type="component" value="Unassembled WGS sequence"/>
</dbReference>
<feature type="domain" description="Protein kinase" evidence="21">
    <location>
        <begin position="593"/>
        <end position="869"/>
    </location>
</feature>
<sequence>MNLVSVVSLFLLGIGFGFHFQCLHADDNAPKDFISIDCGGVVDSVDSESGFPYKSDTNLINSGVIGQISSDIADDYRLQYRHLRSFPHGVKNCYTLRPDSGRNNNYLIRAIFVYGNYDGKNTTPVFSIYVGVNLWSTIIYNDTRTEAIYVPPTDYIDVCLVNIGNGVPYISTLELRPLDNSVYRTDPHQFMVLSTRRDVGGDYRLRYPQDVDDRIWATYDDDFNLPWLKKIQTDGSITQNSNDPYKIPASMLKTAYGTLNSSIPFVYEWFPYDSSPTIYFCFHFAEIEKLSSGTIREISIVLNDIYTIAPSVILQYLVPRTICTTSAGIPVNLNEENYLRISAASGSKLPPIINGFEVFYFANLSYSPTFSQDVNAVMDIKYTFKLLNGDWQGDPCLPEFSIWSGLNCSHSNPPRIISLNLSRSNLTGGIPFSIMNLTQLETLDLSYNNLSGLLPEFLAQLPLLKILDLTGNNLGGTVPEGLLVKSKDRVLDLRVDDNPELCLSPPCKKKKKKVPVLPIIIAVVGGVILIIALVLLLIYKRSKKKNLERKYLLVNMSCGLYFVENSENSREEKISLKQKHREYSYSEVVSITNNFRDIIGEGGFGKVYKGVLKDKTLVAVKLLSSTSKQGYREFQTEAELLMIVHHRNLVSLVGYCDEGNTKALIYEYMVNGNLRQRLSGNRANADVLSWNERLQIAVDAAHGLDYLHNGCKPTIIHRDLKPANILLDDMMQAKIADFGLSRTFQVENQSEMLTRLAGTPGYFDPESQTLGHLTKKSDVYSFGIILFELITGSTAITRSYNGNNVHLLDWVAPIMKKGKIEDVVDVRIKGEYNHNSARRMAEVGMACTKPNGDQRPDISVVLEELKECLAVEMRTLSESYEFSSTISAEFNVGPNLR</sequence>
<evidence type="ECO:0000256" key="15">
    <source>
        <dbReference type="ARBA" id="ARBA00023170"/>
    </source>
</evidence>
<name>A0A5D3BWH6_CUCMM</name>
<dbReference type="InterPro" id="IPR001611">
    <property type="entry name" value="Leu-rich_rpt"/>
</dbReference>
<dbReference type="EMBL" id="SSTD01014851">
    <property type="protein sequence ID" value="TYK03857.1"/>
    <property type="molecule type" value="Genomic_DNA"/>
</dbReference>
<dbReference type="InterPro" id="IPR017441">
    <property type="entry name" value="Protein_kinase_ATP_BS"/>
</dbReference>
<reference evidence="22 23" key="1">
    <citation type="submission" date="2019-08" db="EMBL/GenBank/DDBJ databases">
        <title>Draft genome sequences of two oriental melons (Cucumis melo L. var makuwa).</title>
        <authorList>
            <person name="Kwon S.-Y."/>
        </authorList>
    </citation>
    <scope>NUCLEOTIDE SEQUENCE [LARGE SCALE GENOMIC DNA]</scope>
    <source>
        <strain evidence="23">cv. Chang Bougi</strain>
        <tissue evidence="22">Leaf</tissue>
    </source>
</reference>
<keyword evidence="6" id="KW-0808">Transferase</keyword>
<keyword evidence="12 18" id="KW-0067">ATP-binding</keyword>
<dbReference type="InterPro" id="IPR011009">
    <property type="entry name" value="Kinase-like_dom_sf"/>
</dbReference>
<evidence type="ECO:0000256" key="18">
    <source>
        <dbReference type="PROSITE-ProRule" id="PRU10141"/>
    </source>
</evidence>
<comment type="caution">
    <text evidence="22">The sequence shown here is derived from an EMBL/GenBank/DDBJ whole genome shotgun (WGS) entry which is preliminary data.</text>
</comment>
<evidence type="ECO:0000313" key="22">
    <source>
        <dbReference type="EMBL" id="TYK03857.1"/>
    </source>
</evidence>
<keyword evidence="7 19" id="KW-0812">Transmembrane</keyword>
<keyword evidence="4" id="KW-0597">Phosphoprotein</keyword>
<dbReference type="FunFam" id="3.30.200.20:FF:000394">
    <property type="entry name" value="Leucine-rich repeat receptor-like protein kinase"/>
    <property type="match status" value="1"/>
</dbReference>
<dbReference type="SUPFAM" id="SSF52058">
    <property type="entry name" value="L domain-like"/>
    <property type="match status" value="1"/>
</dbReference>
<feature type="signal peptide" evidence="20">
    <location>
        <begin position="1"/>
        <end position="17"/>
    </location>
</feature>
<evidence type="ECO:0000256" key="10">
    <source>
        <dbReference type="ARBA" id="ARBA00022741"/>
    </source>
</evidence>
<dbReference type="AlphaFoldDB" id="A0A5D3BWH6"/>
<dbReference type="Pfam" id="PF13855">
    <property type="entry name" value="LRR_8"/>
    <property type="match status" value="1"/>
</dbReference>
<dbReference type="InterPro" id="IPR003591">
    <property type="entry name" value="Leu-rich_rpt_typical-subtyp"/>
</dbReference>
<dbReference type="GO" id="GO:0005524">
    <property type="term" value="F:ATP binding"/>
    <property type="evidence" value="ECO:0007669"/>
    <property type="project" value="UniProtKB-UniRule"/>
</dbReference>
<evidence type="ECO:0000256" key="2">
    <source>
        <dbReference type="ARBA" id="ARBA00012513"/>
    </source>
</evidence>
<comment type="subcellular location">
    <subcellularLocation>
        <location evidence="1">Membrane</location>
        <topology evidence="1">Single-pass membrane protein</topology>
    </subcellularLocation>
</comment>
<dbReference type="GO" id="GO:0016020">
    <property type="term" value="C:membrane"/>
    <property type="evidence" value="ECO:0007669"/>
    <property type="project" value="UniProtKB-SubCell"/>
</dbReference>
<evidence type="ECO:0000256" key="1">
    <source>
        <dbReference type="ARBA" id="ARBA00004167"/>
    </source>
</evidence>
<evidence type="ECO:0000256" key="16">
    <source>
        <dbReference type="ARBA" id="ARBA00047899"/>
    </source>
</evidence>
<dbReference type="PROSITE" id="PS00108">
    <property type="entry name" value="PROTEIN_KINASE_ST"/>
    <property type="match status" value="1"/>
</dbReference>
<evidence type="ECO:0000313" key="23">
    <source>
        <dbReference type="Proteomes" id="UP000321947"/>
    </source>
</evidence>
<keyword evidence="15 22" id="KW-0675">Receptor</keyword>
<dbReference type="Pfam" id="PF07714">
    <property type="entry name" value="PK_Tyr_Ser-Thr"/>
    <property type="match status" value="1"/>
</dbReference>
<evidence type="ECO:0000256" key="17">
    <source>
        <dbReference type="ARBA" id="ARBA00048679"/>
    </source>
</evidence>
<organism evidence="22 23">
    <name type="scientific">Cucumis melo var. makuwa</name>
    <name type="common">Oriental melon</name>
    <dbReference type="NCBI Taxonomy" id="1194695"/>
    <lineage>
        <taxon>Eukaryota</taxon>
        <taxon>Viridiplantae</taxon>
        <taxon>Streptophyta</taxon>
        <taxon>Embryophyta</taxon>
        <taxon>Tracheophyta</taxon>
        <taxon>Spermatophyta</taxon>
        <taxon>Magnoliopsida</taxon>
        <taxon>eudicotyledons</taxon>
        <taxon>Gunneridae</taxon>
        <taxon>Pentapetalae</taxon>
        <taxon>rosids</taxon>
        <taxon>fabids</taxon>
        <taxon>Cucurbitales</taxon>
        <taxon>Cucurbitaceae</taxon>
        <taxon>Benincaseae</taxon>
        <taxon>Cucumis</taxon>
    </lineage>
</organism>
<evidence type="ECO:0000256" key="13">
    <source>
        <dbReference type="ARBA" id="ARBA00022989"/>
    </source>
</evidence>
<dbReference type="Gene3D" id="1.10.510.10">
    <property type="entry name" value="Transferase(Phosphotransferase) domain 1"/>
    <property type="match status" value="1"/>
</dbReference>
<dbReference type="SMART" id="SM00369">
    <property type="entry name" value="LRR_TYP"/>
    <property type="match status" value="2"/>
</dbReference>
<dbReference type="Pfam" id="PF12819">
    <property type="entry name" value="Malectin_like"/>
    <property type="match status" value="1"/>
</dbReference>
<dbReference type="InterPro" id="IPR000719">
    <property type="entry name" value="Prot_kinase_dom"/>
</dbReference>
<evidence type="ECO:0000256" key="5">
    <source>
        <dbReference type="ARBA" id="ARBA00022614"/>
    </source>
</evidence>